<feature type="signal peptide" evidence="2">
    <location>
        <begin position="1"/>
        <end position="16"/>
    </location>
</feature>
<reference evidence="3 4" key="1">
    <citation type="submission" date="2014-04" db="EMBL/GenBank/DDBJ databases">
        <authorList>
            <consortium name="International Citrus Genome Consortium"/>
            <person name="Gmitter F."/>
            <person name="Chen C."/>
            <person name="Farmerie W."/>
            <person name="Harkins T."/>
            <person name="Desany B."/>
            <person name="Mohiuddin M."/>
            <person name="Kodira C."/>
            <person name="Borodovsky M."/>
            <person name="Lomsadze A."/>
            <person name="Burns P."/>
            <person name="Jenkins J."/>
            <person name="Prochnik S."/>
            <person name="Shu S."/>
            <person name="Chapman J."/>
            <person name="Pitluck S."/>
            <person name="Schmutz J."/>
            <person name="Rokhsar D."/>
        </authorList>
    </citation>
    <scope>NUCLEOTIDE SEQUENCE</scope>
</reference>
<name>A0A067GCS5_CITSI</name>
<keyword evidence="1" id="KW-1133">Transmembrane helix</keyword>
<evidence type="ECO:0008006" key="5">
    <source>
        <dbReference type="Google" id="ProtNLM"/>
    </source>
</evidence>
<accession>A0A067GCS5</accession>
<dbReference type="Proteomes" id="UP000027120">
    <property type="component" value="Unassembled WGS sequence"/>
</dbReference>
<keyword evidence="2" id="KW-0732">Signal</keyword>
<dbReference type="EMBL" id="KK784886">
    <property type="protein sequence ID" value="KDO73282.1"/>
    <property type="molecule type" value="Genomic_DNA"/>
</dbReference>
<organism evidence="3 4">
    <name type="scientific">Citrus sinensis</name>
    <name type="common">Sweet orange</name>
    <name type="synonym">Citrus aurantium var. sinensis</name>
    <dbReference type="NCBI Taxonomy" id="2711"/>
    <lineage>
        <taxon>Eukaryota</taxon>
        <taxon>Viridiplantae</taxon>
        <taxon>Streptophyta</taxon>
        <taxon>Embryophyta</taxon>
        <taxon>Tracheophyta</taxon>
        <taxon>Spermatophyta</taxon>
        <taxon>Magnoliopsida</taxon>
        <taxon>eudicotyledons</taxon>
        <taxon>Gunneridae</taxon>
        <taxon>Pentapetalae</taxon>
        <taxon>rosids</taxon>
        <taxon>malvids</taxon>
        <taxon>Sapindales</taxon>
        <taxon>Rutaceae</taxon>
        <taxon>Aurantioideae</taxon>
        <taxon>Citrus</taxon>
    </lineage>
</organism>
<dbReference type="AlphaFoldDB" id="A0A067GCS5"/>
<keyword evidence="1" id="KW-0812">Transmembrane</keyword>
<keyword evidence="1" id="KW-0472">Membrane</keyword>
<evidence type="ECO:0000313" key="3">
    <source>
        <dbReference type="EMBL" id="KDO73282.1"/>
    </source>
</evidence>
<feature type="transmembrane region" description="Helical" evidence="1">
    <location>
        <begin position="32"/>
        <end position="53"/>
    </location>
</feature>
<evidence type="ECO:0000313" key="4">
    <source>
        <dbReference type="Proteomes" id="UP000027120"/>
    </source>
</evidence>
<feature type="non-terminal residue" evidence="3">
    <location>
        <position position="1"/>
    </location>
</feature>
<feature type="chain" id="PRO_5001637841" description="PGG domain-containing protein" evidence="2">
    <location>
        <begin position="17"/>
        <end position="64"/>
    </location>
</feature>
<keyword evidence="4" id="KW-1185">Reference proteome</keyword>
<protein>
    <recommendedName>
        <fullName evidence="5">PGG domain-containing protein</fullName>
    </recommendedName>
</protein>
<proteinExistence type="predicted"/>
<evidence type="ECO:0000256" key="1">
    <source>
        <dbReference type="SAM" id="Phobius"/>
    </source>
</evidence>
<sequence>FFFFFLFVCLMMVAFAATGLLMIKNKENSAKIVLYACSSIPVGVFALTYFPLYTTTSTKRAIKH</sequence>
<gene>
    <name evidence="3" type="ORF">CISIN_1g0358372mg</name>
</gene>
<evidence type="ECO:0000256" key="2">
    <source>
        <dbReference type="SAM" id="SignalP"/>
    </source>
</evidence>